<dbReference type="PANTHER" id="PTHR12027">
    <property type="entry name" value="WNT RELATED"/>
    <property type="match status" value="1"/>
</dbReference>
<dbReference type="PRINTS" id="PR01349">
    <property type="entry name" value="WNTPROTEIN"/>
</dbReference>
<evidence type="ECO:0000313" key="11">
    <source>
        <dbReference type="EMBL" id="CAD7662294.1"/>
    </source>
</evidence>
<dbReference type="Pfam" id="PF00110">
    <property type="entry name" value="wnt"/>
    <property type="match status" value="1"/>
</dbReference>
<dbReference type="GO" id="GO:0005109">
    <property type="term" value="F:frizzled binding"/>
    <property type="evidence" value="ECO:0007669"/>
    <property type="project" value="TreeGrafter"/>
</dbReference>
<organism evidence="11">
    <name type="scientific">Oppiella nova</name>
    <dbReference type="NCBI Taxonomy" id="334625"/>
    <lineage>
        <taxon>Eukaryota</taxon>
        <taxon>Metazoa</taxon>
        <taxon>Ecdysozoa</taxon>
        <taxon>Arthropoda</taxon>
        <taxon>Chelicerata</taxon>
        <taxon>Arachnida</taxon>
        <taxon>Acari</taxon>
        <taxon>Acariformes</taxon>
        <taxon>Sarcoptiformes</taxon>
        <taxon>Oribatida</taxon>
        <taxon>Brachypylina</taxon>
        <taxon>Oppioidea</taxon>
        <taxon>Oppiidae</taxon>
        <taxon>Oppiella</taxon>
    </lineage>
</organism>
<dbReference type="EMBL" id="OC941981">
    <property type="protein sequence ID" value="CAD7662294.1"/>
    <property type="molecule type" value="Genomic_DNA"/>
</dbReference>
<evidence type="ECO:0000256" key="10">
    <source>
        <dbReference type="RuleBase" id="RU003500"/>
    </source>
</evidence>
<protein>
    <recommendedName>
        <fullName evidence="10">Protein Wnt</fullName>
    </recommendedName>
</protein>
<dbReference type="GO" id="GO:0045165">
    <property type="term" value="P:cell fate commitment"/>
    <property type="evidence" value="ECO:0007669"/>
    <property type="project" value="TreeGrafter"/>
</dbReference>
<keyword evidence="3 10" id="KW-0217">Developmental protein</keyword>
<comment type="subcellular location">
    <subcellularLocation>
        <location evidence="1 10">Secreted</location>
        <location evidence="1 10">Extracellular space</location>
        <location evidence="1 10">Extracellular matrix</location>
    </subcellularLocation>
</comment>
<accession>A0A7R9MNC2</accession>
<dbReference type="GO" id="GO:0005125">
    <property type="term" value="F:cytokine activity"/>
    <property type="evidence" value="ECO:0007669"/>
    <property type="project" value="TreeGrafter"/>
</dbReference>
<dbReference type="SMART" id="SM00097">
    <property type="entry name" value="WNT1"/>
    <property type="match status" value="1"/>
</dbReference>
<evidence type="ECO:0000256" key="1">
    <source>
        <dbReference type="ARBA" id="ARBA00004498"/>
    </source>
</evidence>
<keyword evidence="12" id="KW-1185">Reference proteome</keyword>
<evidence type="ECO:0000256" key="2">
    <source>
        <dbReference type="ARBA" id="ARBA00005683"/>
    </source>
</evidence>
<keyword evidence="8" id="KW-0325">Glycoprotein</keyword>
<feature type="non-terminal residue" evidence="11">
    <location>
        <position position="1"/>
    </location>
</feature>
<dbReference type="GO" id="GO:0060070">
    <property type="term" value="P:canonical Wnt signaling pathway"/>
    <property type="evidence" value="ECO:0007669"/>
    <property type="project" value="TreeGrafter"/>
</dbReference>
<dbReference type="GO" id="GO:0030182">
    <property type="term" value="P:neuron differentiation"/>
    <property type="evidence" value="ECO:0007669"/>
    <property type="project" value="TreeGrafter"/>
</dbReference>
<comment type="similarity">
    <text evidence="2 10">Belongs to the Wnt family.</text>
</comment>
<dbReference type="PANTHER" id="PTHR12027:SF101">
    <property type="entry name" value="PROTEIN WNT-4"/>
    <property type="match status" value="1"/>
</dbReference>
<gene>
    <name evidence="11" type="ORF">ONB1V03_LOCUS18854</name>
</gene>
<evidence type="ECO:0000256" key="8">
    <source>
        <dbReference type="ARBA" id="ARBA00023180"/>
    </source>
</evidence>
<dbReference type="Proteomes" id="UP000728032">
    <property type="component" value="Unassembled WGS sequence"/>
</dbReference>
<comment type="function">
    <text evidence="10">Ligand for members of the frizzled family of seven transmembrane receptors.</text>
</comment>
<name>A0A7R9MNC2_9ACAR</name>
<dbReference type="AlphaFoldDB" id="A0A7R9MNC2"/>
<keyword evidence="5" id="KW-0272">Extracellular matrix</keyword>
<evidence type="ECO:0000313" key="12">
    <source>
        <dbReference type="Proteomes" id="UP000728032"/>
    </source>
</evidence>
<evidence type="ECO:0000256" key="7">
    <source>
        <dbReference type="ARBA" id="ARBA00023157"/>
    </source>
</evidence>
<keyword evidence="6 10" id="KW-0879">Wnt signaling pathway</keyword>
<dbReference type="InterPro" id="IPR005817">
    <property type="entry name" value="Wnt"/>
</dbReference>
<sequence>MTYSLSTREAAFIHAISSAGVAHAVTKHCSNGQLLKCGCDRTITMSPAQGFQWAGCSDNIAFGIAFAKTFVDSRHVKSARSTKPNSARSLMNLHNNEAGRKVINNNMKIEC</sequence>
<reference evidence="11" key="1">
    <citation type="submission" date="2020-11" db="EMBL/GenBank/DDBJ databases">
        <authorList>
            <person name="Tran Van P."/>
        </authorList>
    </citation>
    <scope>NUCLEOTIDE SEQUENCE</scope>
</reference>
<dbReference type="EMBL" id="CAJPVJ010027156">
    <property type="protein sequence ID" value="CAG2179430.1"/>
    <property type="molecule type" value="Genomic_DNA"/>
</dbReference>
<evidence type="ECO:0000256" key="5">
    <source>
        <dbReference type="ARBA" id="ARBA00022530"/>
    </source>
</evidence>
<evidence type="ECO:0000256" key="6">
    <source>
        <dbReference type="ARBA" id="ARBA00022687"/>
    </source>
</evidence>
<proteinExistence type="inferred from homology"/>
<evidence type="ECO:0000256" key="9">
    <source>
        <dbReference type="ARBA" id="ARBA00023288"/>
    </source>
</evidence>
<dbReference type="OrthoDB" id="5945655at2759"/>
<evidence type="ECO:0000256" key="3">
    <source>
        <dbReference type="ARBA" id="ARBA00022473"/>
    </source>
</evidence>
<keyword evidence="4" id="KW-0964">Secreted</keyword>
<dbReference type="GO" id="GO:0005615">
    <property type="term" value="C:extracellular space"/>
    <property type="evidence" value="ECO:0007669"/>
    <property type="project" value="TreeGrafter"/>
</dbReference>
<keyword evidence="9" id="KW-0449">Lipoprotein</keyword>
<keyword evidence="7" id="KW-1015">Disulfide bond</keyword>
<evidence type="ECO:0000256" key="4">
    <source>
        <dbReference type="ARBA" id="ARBA00022525"/>
    </source>
</evidence>